<protein>
    <submittedName>
        <fullName evidence="5">dTDP-4-amino-4,6-dideoxygalactose transaminase</fullName>
        <ecNumber evidence="5">2.6.1.59</ecNumber>
    </submittedName>
</protein>
<evidence type="ECO:0000256" key="4">
    <source>
        <dbReference type="RuleBase" id="RU004508"/>
    </source>
</evidence>
<gene>
    <name evidence="5" type="primary">rffA</name>
    <name evidence="5" type="synonym">fcnA</name>
    <name evidence="5" type="synonym">wecE</name>
    <name evidence="5" type="ORF">F1728_17865</name>
</gene>
<name>A0A6I6AD23_9PLAN</name>
<dbReference type="CDD" id="cd00616">
    <property type="entry name" value="AHBA_syn"/>
    <property type="match status" value="1"/>
</dbReference>
<dbReference type="NCBIfam" id="TIGR02379">
    <property type="entry name" value="ECA_wecE"/>
    <property type="match status" value="1"/>
</dbReference>
<dbReference type="InterPro" id="IPR015422">
    <property type="entry name" value="PyrdxlP-dep_Trfase_small"/>
</dbReference>
<accession>A0A6I6AD23</accession>
<comment type="similarity">
    <text evidence="1 4">Belongs to the DegT/DnrJ/EryC1 family.</text>
</comment>
<keyword evidence="3 4" id="KW-0663">Pyridoxal phosphate</keyword>
<dbReference type="InterPro" id="IPR015424">
    <property type="entry name" value="PyrdxlP-dep_Trfase"/>
</dbReference>
<evidence type="ECO:0000256" key="2">
    <source>
        <dbReference type="PIRSR" id="PIRSR000390-1"/>
    </source>
</evidence>
<dbReference type="Gene3D" id="3.40.640.10">
    <property type="entry name" value="Type I PLP-dependent aspartate aminotransferase-like (Major domain)"/>
    <property type="match status" value="1"/>
</dbReference>
<dbReference type="PIRSF" id="PIRSF000390">
    <property type="entry name" value="PLP_StrS"/>
    <property type="match status" value="1"/>
</dbReference>
<dbReference type="Pfam" id="PF01041">
    <property type="entry name" value="DegT_DnrJ_EryC1"/>
    <property type="match status" value="1"/>
</dbReference>
<evidence type="ECO:0000256" key="1">
    <source>
        <dbReference type="ARBA" id="ARBA00037999"/>
    </source>
</evidence>
<dbReference type="EMBL" id="CP043930">
    <property type="protein sequence ID" value="QGQ24444.1"/>
    <property type="molecule type" value="Genomic_DNA"/>
</dbReference>
<dbReference type="RefSeq" id="WP_155365248.1">
    <property type="nucleotide sequence ID" value="NZ_CP043930.1"/>
</dbReference>
<evidence type="ECO:0000313" key="6">
    <source>
        <dbReference type="Proteomes" id="UP000427281"/>
    </source>
</evidence>
<keyword evidence="5" id="KW-0032">Aminotransferase</keyword>
<proteinExistence type="inferred from homology"/>
<dbReference type="Gene3D" id="3.90.1150.10">
    <property type="entry name" value="Aspartate Aminotransferase, domain 1"/>
    <property type="match status" value="1"/>
</dbReference>
<dbReference type="PANTHER" id="PTHR30244">
    <property type="entry name" value="TRANSAMINASE"/>
    <property type="match status" value="1"/>
</dbReference>
<sequence>MAPLIPFNKPFFAGKELHYIAQAVTLGNISGDGDFARRCVEVMQQRFQVHKILLTPSCTAALELSAMLLELQPGDEVIMPSYTFVSTANAFARMGAKPVFVDIRPDTLNMDERLVEQAITEKTKAIVPVHYAGVGCEMDLILTIADKYGLRVIEDAAQGVNAQYQNQYLGSLGDLGCYSFHETKNFICGEGGAICLNSEEFVDRAHVLRDKGTNRQAFFQGLVDKYTWCDIGSSFVLSELNCAFLYAQLEMFDEINQKRQQIYEFYRKNLQPLEEAQLLRLPRIPEDCVSNHHMFYILLPSKTVRDGLLAHLKEQQIHAVFHYIPLHTSPVGQTWGYREGDLPVTEQCASCLLRLPFYYEITPEEQQRVVCEIEKFLITNVSQSLLPDSLQLKTDFQRPLDTP</sequence>
<dbReference type="GO" id="GO:0030170">
    <property type="term" value="F:pyridoxal phosphate binding"/>
    <property type="evidence" value="ECO:0007669"/>
    <property type="project" value="TreeGrafter"/>
</dbReference>
<dbReference type="EC" id="2.6.1.59" evidence="5"/>
<evidence type="ECO:0000313" key="5">
    <source>
        <dbReference type="EMBL" id="QGQ24444.1"/>
    </source>
</evidence>
<organism evidence="5 6">
    <name type="scientific">Gimesia benthica</name>
    <dbReference type="NCBI Taxonomy" id="2608982"/>
    <lineage>
        <taxon>Bacteria</taxon>
        <taxon>Pseudomonadati</taxon>
        <taxon>Planctomycetota</taxon>
        <taxon>Planctomycetia</taxon>
        <taxon>Planctomycetales</taxon>
        <taxon>Planctomycetaceae</taxon>
        <taxon>Gimesia</taxon>
    </lineage>
</organism>
<dbReference type="InterPro" id="IPR015421">
    <property type="entry name" value="PyrdxlP-dep_Trfase_major"/>
</dbReference>
<reference evidence="5 6" key="1">
    <citation type="submission" date="2019-09" db="EMBL/GenBank/DDBJ databases">
        <title>Gimesia benthica sp. nov., a novel bacterium isolated from deep-sea water of the Northwest Indian Ocean.</title>
        <authorList>
            <person name="Dai X."/>
        </authorList>
    </citation>
    <scope>NUCLEOTIDE SEQUENCE [LARGE SCALE GENOMIC DNA]</scope>
    <source>
        <strain evidence="5 6">E7</strain>
    </source>
</reference>
<dbReference type="KEGG" id="gim:F1728_17865"/>
<dbReference type="FunFam" id="3.40.640.10:FF:000037">
    <property type="entry name" value="dTDP-4-amino-4,6-dideoxygalactose transaminase"/>
    <property type="match status" value="1"/>
</dbReference>
<dbReference type="GO" id="GO:0019180">
    <property type="term" value="F:dTDP-4-amino-4,6-dideoxygalactose transaminase activity"/>
    <property type="evidence" value="ECO:0007669"/>
    <property type="project" value="UniProtKB-EC"/>
</dbReference>
<dbReference type="Proteomes" id="UP000427281">
    <property type="component" value="Chromosome"/>
</dbReference>
<keyword evidence="5" id="KW-0808">Transferase</keyword>
<dbReference type="SUPFAM" id="SSF53383">
    <property type="entry name" value="PLP-dependent transferases"/>
    <property type="match status" value="1"/>
</dbReference>
<evidence type="ECO:0000256" key="3">
    <source>
        <dbReference type="PIRSR" id="PIRSR000390-2"/>
    </source>
</evidence>
<feature type="active site" description="Proton acceptor" evidence="2">
    <location>
        <position position="184"/>
    </location>
</feature>
<keyword evidence="6" id="KW-1185">Reference proteome</keyword>
<dbReference type="InterPro" id="IPR000653">
    <property type="entry name" value="DegT/StrS_aminotransferase"/>
</dbReference>
<dbReference type="AlphaFoldDB" id="A0A6I6AD23"/>
<dbReference type="PANTHER" id="PTHR30244:SF34">
    <property type="entry name" value="DTDP-4-AMINO-4,6-DIDEOXYGALACTOSE TRANSAMINASE"/>
    <property type="match status" value="1"/>
</dbReference>
<feature type="modified residue" description="N6-(pyridoxal phosphate)lysine" evidence="3">
    <location>
        <position position="184"/>
    </location>
</feature>
<dbReference type="NCBIfam" id="NF008687">
    <property type="entry name" value="PRK11706.1"/>
    <property type="match status" value="1"/>
</dbReference>
<dbReference type="InterPro" id="IPR012749">
    <property type="entry name" value="WecE-like"/>
</dbReference>
<dbReference type="GO" id="GO:0000271">
    <property type="term" value="P:polysaccharide biosynthetic process"/>
    <property type="evidence" value="ECO:0007669"/>
    <property type="project" value="TreeGrafter"/>
</dbReference>